<protein>
    <submittedName>
        <fullName evidence="2">Uncharacterized protein</fullName>
    </submittedName>
</protein>
<dbReference type="Proteomes" id="UP001066276">
    <property type="component" value="Chromosome 8"/>
</dbReference>
<dbReference type="AlphaFoldDB" id="A0AAV7NZ70"/>
<gene>
    <name evidence="2" type="ORF">NDU88_008386</name>
</gene>
<sequence>MGRWAYAGRQPTRELHKHKRKEQKLHPDDAPDVTRLLSLLQEESLVLSRLLVQQNGGHPTNGTGALIPQAPRGLGPGATGASDAQHPRLWL</sequence>
<evidence type="ECO:0000313" key="2">
    <source>
        <dbReference type="EMBL" id="KAJ1120212.1"/>
    </source>
</evidence>
<proteinExistence type="predicted"/>
<organism evidence="2 3">
    <name type="scientific">Pleurodeles waltl</name>
    <name type="common">Iberian ribbed newt</name>
    <dbReference type="NCBI Taxonomy" id="8319"/>
    <lineage>
        <taxon>Eukaryota</taxon>
        <taxon>Metazoa</taxon>
        <taxon>Chordata</taxon>
        <taxon>Craniata</taxon>
        <taxon>Vertebrata</taxon>
        <taxon>Euteleostomi</taxon>
        <taxon>Amphibia</taxon>
        <taxon>Batrachia</taxon>
        <taxon>Caudata</taxon>
        <taxon>Salamandroidea</taxon>
        <taxon>Salamandridae</taxon>
        <taxon>Pleurodelinae</taxon>
        <taxon>Pleurodeles</taxon>
    </lineage>
</organism>
<evidence type="ECO:0000313" key="3">
    <source>
        <dbReference type="Proteomes" id="UP001066276"/>
    </source>
</evidence>
<accession>A0AAV7NZ70</accession>
<keyword evidence="3" id="KW-1185">Reference proteome</keyword>
<name>A0AAV7NZ70_PLEWA</name>
<feature type="region of interest" description="Disordered" evidence="1">
    <location>
        <begin position="1"/>
        <end position="28"/>
    </location>
</feature>
<evidence type="ECO:0000256" key="1">
    <source>
        <dbReference type="SAM" id="MobiDB-lite"/>
    </source>
</evidence>
<reference evidence="2" key="1">
    <citation type="journal article" date="2022" name="bioRxiv">
        <title>Sequencing and chromosome-scale assembly of the giantPleurodeles waltlgenome.</title>
        <authorList>
            <person name="Brown T."/>
            <person name="Elewa A."/>
            <person name="Iarovenko S."/>
            <person name="Subramanian E."/>
            <person name="Araus A.J."/>
            <person name="Petzold A."/>
            <person name="Susuki M."/>
            <person name="Suzuki K.-i.T."/>
            <person name="Hayashi T."/>
            <person name="Toyoda A."/>
            <person name="Oliveira C."/>
            <person name="Osipova E."/>
            <person name="Leigh N.D."/>
            <person name="Simon A."/>
            <person name="Yun M.H."/>
        </authorList>
    </citation>
    <scope>NUCLEOTIDE SEQUENCE</scope>
    <source>
        <strain evidence="2">20211129_DDA</strain>
        <tissue evidence="2">Liver</tissue>
    </source>
</reference>
<feature type="region of interest" description="Disordered" evidence="1">
    <location>
        <begin position="59"/>
        <end position="91"/>
    </location>
</feature>
<dbReference type="EMBL" id="JANPWB010000012">
    <property type="protein sequence ID" value="KAJ1120212.1"/>
    <property type="molecule type" value="Genomic_DNA"/>
</dbReference>
<comment type="caution">
    <text evidence="2">The sequence shown here is derived from an EMBL/GenBank/DDBJ whole genome shotgun (WGS) entry which is preliminary data.</text>
</comment>